<dbReference type="PANTHER" id="PTHR30294">
    <property type="entry name" value="MEMBRANE COMPONENT OF ABC TRANSPORTER YHHJ-RELATED"/>
    <property type="match status" value="1"/>
</dbReference>
<feature type="transmembrane region" description="Helical" evidence="6">
    <location>
        <begin position="177"/>
        <end position="200"/>
    </location>
</feature>
<dbReference type="PANTHER" id="PTHR30294:SF29">
    <property type="entry name" value="MULTIDRUG ABC TRANSPORTER PERMEASE YBHS-RELATED"/>
    <property type="match status" value="1"/>
</dbReference>
<evidence type="ECO:0000256" key="3">
    <source>
        <dbReference type="ARBA" id="ARBA00022692"/>
    </source>
</evidence>
<dbReference type="Gene3D" id="3.40.190.10">
    <property type="entry name" value="Periplasmic binding protein-like II"/>
    <property type="match status" value="1"/>
</dbReference>
<evidence type="ECO:0000256" key="4">
    <source>
        <dbReference type="ARBA" id="ARBA00022989"/>
    </source>
</evidence>
<feature type="transmembrane region" description="Helical" evidence="6">
    <location>
        <begin position="338"/>
        <end position="357"/>
    </location>
</feature>
<evidence type="ECO:0000313" key="9">
    <source>
        <dbReference type="Proteomes" id="UP001165444"/>
    </source>
</evidence>
<reference evidence="8 9" key="1">
    <citation type="submission" date="2022-03" db="EMBL/GenBank/DDBJ databases">
        <title>Parabacteroides sp. nov. isolated from swine feces.</title>
        <authorList>
            <person name="Bak J.E."/>
        </authorList>
    </citation>
    <scope>NUCLEOTIDE SEQUENCE [LARGE SCALE GENOMIC DNA]</scope>
    <source>
        <strain evidence="8 9">AGMB00274</strain>
    </source>
</reference>
<dbReference type="Proteomes" id="UP001165444">
    <property type="component" value="Unassembled WGS sequence"/>
</dbReference>
<dbReference type="Pfam" id="PF12698">
    <property type="entry name" value="ABC2_membrane_3"/>
    <property type="match status" value="1"/>
</dbReference>
<feature type="transmembrane region" description="Helical" evidence="6">
    <location>
        <begin position="393"/>
        <end position="414"/>
    </location>
</feature>
<evidence type="ECO:0000256" key="1">
    <source>
        <dbReference type="ARBA" id="ARBA00004651"/>
    </source>
</evidence>
<feature type="transmembrane region" description="Helical" evidence="6">
    <location>
        <begin position="21"/>
        <end position="42"/>
    </location>
</feature>
<keyword evidence="2" id="KW-1003">Cell membrane</keyword>
<protein>
    <submittedName>
        <fullName evidence="8">ABC transporter permease</fullName>
    </submittedName>
</protein>
<sequence length="438" mass="49134">MSKLGLIIKREYLQRVSKKSFLLLTFLAPVLFAAMVFVPLWLATLKSDEVKNIVVLDQVGKYAAAFKNTDEYRFLPAEGDMEEYRKSEDKEIEAFLSISDDLLTHPEAATLYSKKQIPMGLKREVNNQLSAMLEQEKLDSYQIPDLKQIIDDCKVSFDIQTVKWEDDGSESSSSAEVMTAIGFVSTFVIYMFILMYGSMVMQGVMEEKTNRIVELMVSSVKPFDLMMGKIVGIGMVGLTQVFLWGILTVVLVSGSLFLFGGDATQTADLMMSSNMNQAAMMTSTDPTVLKIQDIIHSIPIATLGINFLLYFIGGYILYASLFAAIGSAINQPEDANQFMTPMMIFILFGFYAGIYSVENPDGPLAFWCSLIPFTSPIVMMVRLPYDIPLWEHILSLVLLFVAAYGCVWISGKIYRTGILMYGKKPSIAELIRWIKYKA</sequence>
<evidence type="ECO:0000313" key="8">
    <source>
        <dbReference type="EMBL" id="MCJ2382234.1"/>
    </source>
</evidence>
<evidence type="ECO:0000256" key="5">
    <source>
        <dbReference type="ARBA" id="ARBA00023136"/>
    </source>
</evidence>
<comment type="caution">
    <text evidence="8">The sequence shown here is derived from an EMBL/GenBank/DDBJ whole genome shotgun (WGS) entry which is preliminary data.</text>
</comment>
<evidence type="ECO:0000256" key="6">
    <source>
        <dbReference type="SAM" id="Phobius"/>
    </source>
</evidence>
<keyword evidence="5 6" id="KW-0472">Membrane</keyword>
<feature type="transmembrane region" description="Helical" evidence="6">
    <location>
        <begin position="307"/>
        <end position="326"/>
    </location>
</feature>
<keyword evidence="3 6" id="KW-0812">Transmembrane</keyword>
<gene>
    <name evidence="8" type="ORF">MUN53_16735</name>
</gene>
<dbReference type="EMBL" id="JAKZMM010000064">
    <property type="protein sequence ID" value="MCJ2382234.1"/>
    <property type="molecule type" value="Genomic_DNA"/>
</dbReference>
<dbReference type="InterPro" id="IPR013525">
    <property type="entry name" value="ABC2_TM"/>
</dbReference>
<proteinExistence type="predicted"/>
<evidence type="ECO:0000256" key="2">
    <source>
        <dbReference type="ARBA" id="ARBA00022475"/>
    </source>
</evidence>
<organism evidence="8 9">
    <name type="scientific">Parabacteroides faecalis</name>
    <dbReference type="NCBI Taxonomy" id="2924040"/>
    <lineage>
        <taxon>Bacteria</taxon>
        <taxon>Pseudomonadati</taxon>
        <taxon>Bacteroidota</taxon>
        <taxon>Bacteroidia</taxon>
        <taxon>Bacteroidales</taxon>
        <taxon>Tannerellaceae</taxon>
        <taxon>Parabacteroides</taxon>
    </lineage>
</organism>
<dbReference type="InterPro" id="IPR051449">
    <property type="entry name" value="ABC-2_transporter_component"/>
</dbReference>
<evidence type="ECO:0000259" key="7">
    <source>
        <dbReference type="Pfam" id="PF12698"/>
    </source>
</evidence>
<feature type="transmembrane region" description="Helical" evidence="6">
    <location>
        <begin position="241"/>
        <end position="261"/>
    </location>
</feature>
<dbReference type="RefSeq" id="WP_243326549.1">
    <property type="nucleotide sequence ID" value="NZ_JAKZMM010000064.1"/>
</dbReference>
<accession>A0ABT0C5F2</accession>
<keyword evidence="9" id="KW-1185">Reference proteome</keyword>
<feature type="domain" description="ABC-2 type transporter transmembrane" evidence="7">
    <location>
        <begin position="19"/>
        <end position="410"/>
    </location>
</feature>
<dbReference type="SUPFAM" id="SSF53850">
    <property type="entry name" value="Periplasmic binding protein-like II"/>
    <property type="match status" value="1"/>
</dbReference>
<name>A0ABT0C5F2_9BACT</name>
<keyword evidence="4 6" id="KW-1133">Transmembrane helix</keyword>
<comment type="subcellular location">
    <subcellularLocation>
        <location evidence="1">Cell membrane</location>
        <topology evidence="1">Multi-pass membrane protein</topology>
    </subcellularLocation>
</comment>